<dbReference type="Gene3D" id="3.90.1750.20">
    <property type="entry name" value="Putative Large Serine Recombinase, Chain B, Domain 2"/>
    <property type="match status" value="1"/>
</dbReference>
<dbReference type="GO" id="GO:0003677">
    <property type="term" value="F:DNA binding"/>
    <property type="evidence" value="ECO:0007669"/>
    <property type="project" value="UniProtKB-KW"/>
</dbReference>
<protein>
    <submittedName>
        <fullName evidence="5">Resolvase domain protein</fullName>
    </submittedName>
</protein>
<dbReference type="Proteomes" id="UP000004382">
    <property type="component" value="Unassembled WGS sequence"/>
</dbReference>
<dbReference type="PANTHER" id="PTHR30461:SF2">
    <property type="entry name" value="SERINE RECOMBINASE PINE-RELATED"/>
    <property type="match status" value="1"/>
</dbReference>
<sequence length="362" mass="40539">MIRGLKDGRFSFLARSKNGLAAMNNERLAFSYVRMSSEKQIKGDSLRRQLDWGRKYADNNDLRLDDSMRDIGVSAWRGANRKKGALGEFLHMVRNGEVPAGSFLLVESLDRLSRAQVMDALELLISILRSGITVVTMGPPEQVYTLDSLNGDFGQLIITLTVMARAHEESQRKSERIRAAFANKRRLSQKGTRTNSSPPKWITATQVAKGEFAYSLNERAPLIQWIFQRSADGVGFDRIARELNSKGEHTLKPGDRGWFFTSVANIVRNRAAIGEYQPRENVDGIRVAHGDPIRDYYPRVISDELFLRAQKIRHRNRLGGRGGRYFTRVKTASRCCVGCSFMIRGCRLQRGGGGGGSVLALG</sequence>
<name>H1KQZ3_METEX</name>
<evidence type="ECO:0000313" key="5">
    <source>
        <dbReference type="EMBL" id="EHP90052.1"/>
    </source>
</evidence>
<evidence type="ECO:0000256" key="2">
    <source>
        <dbReference type="ARBA" id="ARBA00023172"/>
    </source>
</evidence>
<dbReference type="EMBL" id="AGJK01000216">
    <property type="protein sequence ID" value="EHP90052.1"/>
    <property type="molecule type" value="Genomic_DNA"/>
</dbReference>
<evidence type="ECO:0000259" key="3">
    <source>
        <dbReference type="PROSITE" id="PS51736"/>
    </source>
</evidence>
<dbReference type="PROSITE" id="PS51736">
    <property type="entry name" value="RECOMBINASES_3"/>
    <property type="match status" value="1"/>
</dbReference>
<feature type="domain" description="Recombinase" evidence="4">
    <location>
        <begin position="199"/>
        <end position="319"/>
    </location>
</feature>
<evidence type="ECO:0000259" key="4">
    <source>
        <dbReference type="PROSITE" id="PS51737"/>
    </source>
</evidence>
<keyword evidence="1" id="KW-0238">DNA-binding</keyword>
<feature type="domain" description="Resolvase/invertase-type recombinase catalytic" evidence="3">
    <location>
        <begin position="28"/>
        <end position="188"/>
    </location>
</feature>
<dbReference type="SMART" id="SM00857">
    <property type="entry name" value="Resolvase"/>
    <property type="match status" value="1"/>
</dbReference>
<gene>
    <name evidence="5" type="ORF">MetexDRAFT_5056</name>
</gene>
<dbReference type="PROSITE" id="PS51737">
    <property type="entry name" value="RECOMBINASE_DNA_BIND"/>
    <property type="match status" value="1"/>
</dbReference>
<evidence type="ECO:0000256" key="1">
    <source>
        <dbReference type="ARBA" id="ARBA00023125"/>
    </source>
</evidence>
<proteinExistence type="predicted"/>
<dbReference type="InterPro" id="IPR006119">
    <property type="entry name" value="Resolv_N"/>
</dbReference>
<reference evidence="5 6" key="1">
    <citation type="submission" date="2011-09" db="EMBL/GenBank/DDBJ databases">
        <title>The draft genome of Methylobacterium extorquens DSM 13060.</title>
        <authorList>
            <consortium name="US DOE Joint Genome Institute (JGI-PGF)"/>
            <person name="Lucas S."/>
            <person name="Han J."/>
            <person name="Lapidus A."/>
            <person name="Cheng J.-F."/>
            <person name="Goodwin L."/>
            <person name="Pitluck S."/>
            <person name="Peters L."/>
            <person name="Land M.L."/>
            <person name="Hauser L."/>
            <person name="Koskimaki J."/>
            <person name="Halonen O."/>
            <person name="Pirttila A."/>
            <person name="Frank C."/>
            <person name="Woyke T.J."/>
        </authorList>
    </citation>
    <scope>NUCLEOTIDE SEQUENCE [LARGE SCALE GENOMIC DNA]</scope>
    <source>
        <strain evidence="5 6">DSM 13060</strain>
    </source>
</reference>
<dbReference type="AlphaFoldDB" id="H1KQZ3"/>
<dbReference type="CDD" id="cd00338">
    <property type="entry name" value="Ser_Recombinase"/>
    <property type="match status" value="1"/>
</dbReference>
<comment type="caution">
    <text evidence="5">The sequence shown here is derived from an EMBL/GenBank/DDBJ whole genome shotgun (WGS) entry which is preliminary data.</text>
</comment>
<keyword evidence="2" id="KW-0233">DNA recombination</keyword>
<dbReference type="SUPFAM" id="SSF53041">
    <property type="entry name" value="Resolvase-like"/>
    <property type="match status" value="1"/>
</dbReference>
<accession>H1KQZ3</accession>
<dbReference type="PANTHER" id="PTHR30461">
    <property type="entry name" value="DNA-INVERTASE FROM LAMBDOID PROPHAGE"/>
    <property type="match status" value="1"/>
</dbReference>
<dbReference type="Pfam" id="PF07508">
    <property type="entry name" value="Recombinase"/>
    <property type="match status" value="1"/>
</dbReference>
<organism evidence="5 6">
    <name type="scientific">Methylorubrum extorquens DSM 13060</name>
    <dbReference type="NCBI Taxonomy" id="882800"/>
    <lineage>
        <taxon>Bacteria</taxon>
        <taxon>Pseudomonadati</taxon>
        <taxon>Pseudomonadota</taxon>
        <taxon>Alphaproteobacteria</taxon>
        <taxon>Hyphomicrobiales</taxon>
        <taxon>Methylobacteriaceae</taxon>
        <taxon>Methylorubrum</taxon>
    </lineage>
</organism>
<dbReference type="Pfam" id="PF00239">
    <property type="entry name" value="Resolvase"/>
    <property type="match status" value="1"/>
</dbReference>
<dbReference type="InterPro" id="IPR011109">
    <property type="entry name" value="DNA_bind_recombinase_dom"/>
</dbReference>
<evidence type="ECO:0000313" key="6">
    <source>
        <dbReference type="Proteomes" id="UP000004382"/>
    </source>
</evidence>
<dbReference type="InterPro" id="IPR036162">
    <property type="entry name" value="Resolvase-like_N_sf"/>
</dbReference>
<dbReference type="GO" id="GO:0000150">
    <property type="term" value="F:DNA strand exchange activity"/>
    <property type="evidence" value="ECO:0007669"/>
    <property type="project" value="InterPro"/>
</dbReference>
<dbReference type="Gene3D" id="3.40.50.1390">
    <property type="entry name" value="Resolvase, N-terminal catalytic domain"/>
    <property type="match status" value="1"/>
</dbReference>
<dbReference type="InterPro" id="IPR050639">
    <property type="entry name" value="SSR_resolvase"/>
</dbReference>
<dbReference type="InterPro" id="IPR038109">
    <property type="entry name" value="DNA_bind_recomb_sf"/>
</dbReference>